<accession>A0A2H1YHE5</accession>
<dbReference type="RefSeq" id="WP_101917454.1">
    <property type="nucleotide sequence ID" value="NZ_OENF01000034.1"/>
</dbReference>
<dbReference type="EMBL" id="OENF01000034">
    <property type="protein sequence ID" value="SOS74898.1"/>
    <property type="molecule type" value="Genomic_DNA"/>
</dbReference>
<dbReference type="OrthoDB" id="1342461at2"/>
<evidence type="ECO:0000313" key="2">
    <source>
        <dbReference type="EMBL" id="SOS74898.1"/>
    </source>
</evidence>
<name>A0A2H1YHE5_9FLAO</name>
<dbReference type="Pfam" id="PF19512">
    <property type="entry name" value="DUF6046"/>
    <property type="match status" value="1"/>
</dbReference>
<gene>
    <name evidence="2" type="ORF">TNO020_40117</name>
</gene>
<dbReference type="InterPro" id="IPR046109">
    <property type="entry name" value="DUF6046"/>
</dbReference>
<protein>
    <recommendedName>
        <fullName evidence="1">DUF6046 domain-containing protein</fullName>
    </recommendedName>
</protein>
<evidence type="ECO:0000313" key="3">
    <source>
        <dbReference type="Proteomes" id="UP000234211"/>
    </source>
</evidence>
<sequence>MNNGEAIVINLAARYAAAFGAVAISKLLNKAILIKEDNKYDVEFYNDACSDAENITFKYAGEELLFGEMITGKNATTYAPPLMVSFSREKNLIETEASGSDSVVVERWGTKPWSIDIRGILIDVDNREYPSYKIDLLARFFEHNDIIEVYGEQFYDKDIDSIYLTAISITPVEGFADTVQISLSAKSIKGVNYTLLNPM</sequence>
<reference evidence="3" key="1">
    <citation type="submission" date="2017-11" db="EMBL/GenBank/DDBJ databases">
        <authorList>
            <person name="Duchaud E."/>
        </authorList>
    </citation>
    <scope>NUCLEOTIDE SEQUENCE [LARGE SCALE GENOMIC DNA]</scope>
    <source>
        <strain evidence="3">Tenacibaculum sp. TNO020</strain>
    </source>
</reference>
<proteinExistence type="predicted"/>
<dbReference type="Proteomes" id="UP000234211">
    <property type="component" value="Unassembled WGS sequence"/>
</dbReference>
<feature type="domain" description="DUF6046" evidence="1">
    <location>
        <begin position="78"/>
        <end position="195"/>
    </location>
</feature>
<evidence type="ECO:0000259" key="1">
    <source>
        <dbReference type="Pfam" id="PF19512"/>
    </source>
</evidence>
<keyword evidence="3" id="KW-1185">Reference proteome</keyword>
<dbReference type="AlphaFoldDB" id="A0A2H1YHE5"/>
<organism evidence="2 3">
    <name type="scientific">Tenacibaculum piscium</name>
    <dbReference type="NCBI Taxonomy" id="1458515"/>
    <lineage>
        <taxon>Bacteria</taxon>
        <taxon>Pseudomonadati</taxon>
        <taxon>Bacteroidota</taxon>
        <taxon>Flavobacteriia</taxon>
        <taxon>Flavobacteriales</taxon>
        <taxon>Flavobacteriaceae</taxon>
        <taxon>Tenacibaculum</taxon>
    </lineage>
</organism>